<dbReference type="SUPFAM" id="SSF161070">
    <property type="entry name" value="SNF-like"/>
    <property type="match status" value="1"/>
</dbReference>
<feature type="transmembrane region" description="Helical" evidence="6">
    <location>
        <begin position="146"/>
        <end position="164"/>
    </location>
</feature>
<feature type="transmembrane region" description="Helical" evidence="6">
    <location>
        <begin position="176"/>
        <end position="196"/>
    </location>
</feature>
<evidence type="ECO:0000256" key="6">
    <source>
        <dbReference type="SAM" id="Phobius"/>
    </source>
</evidence>
<evidence type="ECO:0000256" key="3">
    <source>
        <dbReference type="ARBA" id="ARBA00022692"/>
    </source>
</evidence>
<evidence type="ECO:0000256" key="4">
    <source>
        <dbReference type="ARBA" id="ARBA00022989"/>
    </source>
</evidence>
<feature type="transmembrane region" description="Helical" evidence="6">
    <location>
        <begin position="86"/>
        <end position="115"/>
    </location>
</feature>
<evidence type="ECO:0000256" key="1">
    <source>
        <dbReference type="ARBA" id="ARBA00004141"/>
    </source>
</evidence>
<evidence type="ECO:0000256" key="5">
    <source>
        <dbReference type="ARBA" id="ARBA00023136"/>
    </source>
</evidence>
<dbReference type="OrthoDB" id="6581954at2759"/>
<feature type="transmembrane region" description="Helical" evidence="6">
    <location>
        <begin position="12"/>
        <end position="31"/>
    </location>
</feature>
<proteinExistence type="predicted"/>
<comment type="caution">
    <text evidence="7">The sequence shown here is derived from an EMBL/GenBank/DDBJ whole genome shotgun (WGS) entry which is preliminary data.</text>
</comment>
<organism evidence="7 8">
    <name type="scientific">Neocallimastix californiae</name>
    <dbReference type="NCBI Taxonomy" id="1754190"/>
    <lineage>
        <taxon>Eukaryota</taxon>
        <taxon>Fungi</taxon>
        <taxon>Fungi incertae sedis</taxon>
        <taxon>Chytridiomycota</taxon>
        <taxon>Chytridiomycota incertae sedis</taxon>
        <taxon>Neocallimastigomycetes</taxon>
        <taxon>Neocallimastigales</taxon>
        <taxon>Neocallimastigaceae</taxon>
        <taxon>Neocallimastix</taxon>
    </lineage>
</organism>
<keyword evidence="2" id="KW-0813">Transport</keyword>
<reference evidence="7 8" key="1">
    <citation type="submission" date="2016-08" db="EMBL/GenBank/DDBJ databases">
        <title>A Parts List for Fungal Cellulosomes Revealed by Comparative Genomics.</title>
        <authorList>
            <consortium name="DOE Joint Genome Institute"/>
            <person name="Haitjema C.H."/>
            <person name="Gilmore S.P."/>
            <person name="Henske J.K."/>
            <person name="Solomon K.V."/>
            <person name="De Groot R."/>
            <person name="Kuo A."/>
            <person name="Mondo S.J."/>
            <person name="Salamov A.A."/>
            <person name="Labutti K."/>
            <person name="Zhao Z."/>
            <person name="Chiniquy J."/>
            <person name="Barry K."/>
            <person name="Brewer H.M."/>
            <person name="Purvine S.O."/>
            <person name="Wright A.T."/>
            <person name="Boxma B."/>
            <person name="Van Alen T."/>
            <person name="Hackstein J.H."/>
            <person name="Baker S.E."/>
            <person name="Grigoriev I.V."/>
            <person name="O'Malley M.A."/>
        </authorList>
    </citation>
    <scope>NUCLEOTIDE SEQUENCE [LARGE SCALE GENOMIC DNA]</scope>
    <source>
        <strain evidence="7 8">G1</strain>
    </source>
</reference>
<feature type="transmembrane region" description="Helical" evidence="6">
    <location>
        <begin position="387"/>
        <end position="407"/>
    </location>
</feature>
<gene>
    <name evidence="7" type="ORF">LY90DRAFT_703971</name>
</gene>
<keyword evidence="4 6" id="KW-1133">Transmembrane helix</keyword>
<dbReference type="PRINTS" id="PR00176">
    <property type="entry name" value="NANEUSMPORT"/>
</dbReference>
<dbReference type="EMBL" id="MCOG01000123">
    <property type="protein sequence ID" value="ORY41480.1"/>
    <property type="molecule type" value="Genomic_DNA"/>
</dbReference>
<protein>
    <submittedName>
        <fullName evidence="7">Na+-dependent transporter SNF family</fullName>
    </submittedName>
</protein>
<dbReference type="PROSITE" id="PS50267">
    <property type="entry name" value="NA_NEUROTRAN_SYMP_3"/>
    <property type="match status" value="1"/>
</dbReference>
<feature type="transmembrane region" description="Helical" evidence="6">
    <location>
        <begin position="43"/>
        <end position="65"/>
    </location>
</feature>
<feature type="non-terminal residue" evidence="7">
    <location>
        <position position="417"/>
    </location>
</feature>
<evidence type="ECO:0000256" key="2">
    <source>
        <dbReference type="ARBA" id="ARBA00022448"/>
    </source>
</evidence>
<dbReference type="AlphaFoldDB" id="A0A1Y2C367"/>
<feature type="transmembrane region" description="Helical" evidence="6">
    <location>
        <begin position="221"/>
        <end position="246"/>
    </location>
</feature>
<feature type="transmembrane region" description="Helical" evidence="6">
    <location>
        <begin position="315"/>
        <end position="336"/>
    </location>
</feature>
<accession>A0A1Y2C367</accession>
<name>A0A1Y2C367_9FUNG</name>
<evidence type="ECO:0000313" key="7">
    <source>
        <dbReference type="EMBL" id="ORY41480.1"/>
    </source>
</evidence>
<comment type="subcellular location">
    <subcellularLocation>
        <location evidence="1">Membrane</location>
        <topology evidence="1">Multi-pass membrane protein</topology>
    </subcellularLocation>
</comment>
<dbReference type="Proteomes" id="UP000193920">
    <property type="component" value="Unassembled WGS sequence"/>
</dbReference>
<dbReference type="GO" id="GO:0016020">
    <property type="term" value="C:membrane"/>
    <property type="evidence" value="ECO:0007669"/>
    <property type="project" value="UniProtKB-SubCell"/>
</dbReference>
<dbReference type="PANTHER" id="PTHR42948:SF1">
    <property type="entry name" value="TRANSPORTER"/>
    <property type="match status" value="1"/>
</dbReference>
<dbReference type="Pfam" id="PF00209">
    <property type="entry name" value="SNF"/>
    <property type="match status" value="2"/>
</dbReference>
<evidence type="ECO:0000313" key="8">
    <source>
        <dbReference type="Proteomes" id="UP000193920"/>
    </source>
</evidence>
<dbReference type="InterPro" id="IPR000175">
    <property type="entry name" value="Na/ntran_symport"/>
</dbReference>
<feature type="transmembrane region" description="Helical" evidence="6">
    <location>
        <begin position="357"/>
        <end position="375"/>
    </location>
</feature>
<keyword evidence="8" id="KW-1185">Reference proteome</keyword>
<sequence length="417" mass="46070">MAADKNEWGSNLQFLLAMIGSAVGLGNIWRYPYVLYSSGGGAFFIPYIIAILLMGIPFLILEYSVGYNFKSSFAKGLRKINKKLEFLGWILPFATFVIMIYYSTIIGWIGIYVVLSFYKGWGNDPKQFFGGSVLKANSELSGMTEFVPLVAISMLISWSIFWLVSHKQLEKGLGKVSNILVPLLFIIMIIIVIYSLTLEGASIGLKELFSPKWSTLKSFDIWMAAFGQIIFSLSLGTSTAFTYAGYSGKETDLVTNAITIAFANCGFENFCALGVFSILGYMAKLQAKDISKVVDQGTGLVFVAYPTILNVLGNFAYVLGPAFFITVYLAGLTSILSMIEPLSFCIQNKFTWSRQKTMTVLSTIGAILSMMFATGYGGDLLGIIDTYINQVCVLLCIVFECFAYAWLFKAEKTIKTL</sequence>
<keyword evidence="3 6" id="KW-0812">Transmembrane</keyword>
<dbReference type="InterPro" id="IPR037272">
    <property type="entry name" value="SNS_sf"/>
</dbReference>
<dbReference type="STRING" id="1754190.A0A1Y2C367"/>
<keyword evidence="5 6" id="KW-0472">Membrane</keyword>
<dbReference type="PANTHER" id="PTHR42948">
    <property type="entry name" value="TRANSPORTER"/>
    <property type="match status" value="1"/>
</dbReference>
<dbReference type="NCBIfam" id="NF037979">
    <property type="entry name" value="Na_transp"/>
    <property type="match status" value="1"/>
</dbReference>
<feature type="transmembrane region" description="Helical" evidence="6">
    <location>
        <begin position="258"/>
        <end position="283"/>
    </location>
</feature>